<dbReference type="AlphaFoldDB" id="A0A2T0APZ9"/>
<proteinExistence type="predicted"/>
<dbReference type="RefSeq" id="WP_170066309.1">
    <property type="nucleotide sequence ID" value="NZ_CP136419.1"/>
</dbReference>
<dbReference type="Proteomes" id="UP000238415">
    <property type="component" value="Unassembled WGS sequence"/>
</dbReference>
<dbReference type="InterPro" id="IPR018632">
    <property type="entry name" value="AAA-associated_dom_C"/>
</dbReference>
<keyword evidence="2" id="KW-1185">Reference proteome</keyword>
<comment type="caution">
    <text evidence="1">The sequence shown here is derived from an EMBL/GenBank/DDBJ whole genome shotgun (WGS) entry which is preliminary data.</text>
</comment>
<dbReference type="Pfam" id="PF09821">
    <property type="entry name" value="AAA_assoc_C"/>
    <property type="match status" value="1"/>
</dbReference>
<organism evidence="1 2">
    <name type="scientific">Neomoorella humiferrea</name>
    <dbReference type="NCBI Taxonomy" id="676965"/>
    <lineage>
        <taxon>Bacteria</taxon>
        <taxon>Bacillati</taxon>
        <taxon>Bacillota</taxon>
        <taxon>Clostridia</taxon>
        <taxon>Neomoorellales</taxon>
        <taxon>Neomoorellaceae</taxon>
        <taxon>Neomoorella</taxon>
    </lineage>
</organism>
<protein>
    <submittedName>
        <fullName evidence="1">ABC nitrate/sulfonate/bicarbonate family transporter, ATPase subunit</fullName>
    </submittedName>
</protein>
<gene>
    <name evidence="1" type="ORF">MOHU_17610</name>
</gene>
<evidence type="ECO:0000313" key="1">
    <source>
        <dbReference type="EMBL" id="PRR71099.1"/>
    </source>
</evidence>
<evidence type="ECO:0000313" key="2">
    <source>
        <dbReference type="Proteomes" id="UP000238415"/>
    </source>
</evidence>
<dbReference type="EMBL" id="PVXM01000045">
    <property type="protein sequence ID" value="PRR71099.1"/>
    <property type="molecule type" value="Genomic_DNA"/>
</dbReference>
<reference evidence="1 2" key="1">
    <citation type="submission" date="2018-03" db="EMBL/GenBank/DDBJ databases">
        <title>Genome sequence of Moorella humiferrea DSM 23265.</title>
        <authorList>
            <person name="Poehlein A."/>
            <person name="Daniel R."/>
        </authorList>
    </citation>
    <scope>NUCLEOTIDE SEQUENCE [LARGE SCALE GENOMIC DNA]</scope>
    <source>
        <strain evidence="1 2">DSM 23265</strain>
    </source>
</reference>
<accession>A0A2T0APZ9</accession>
<sequence>MDAGPLPQVGIGMVIGLLEMLEDVRGKEDIFKLAGSLSMELDDIGPVIEAAKVLGFIETTNGDITLTGLGNQLLNANIDERKEIVAGQLQQLPAFKEILDLINSRRGRQVRREMVVDRFARRMSDEDAEVLFKTLVDWGRYAGIIGYDTKGEILYLDEDGP</sequence>
<name>A0A2T0APZ9_9FIRM</name>